<keyword evidence="2" id="KW-0597">Phosphoprotein</keyword>
<dbReference type="CTD" id="79370"/>
<sequence length="299" mass="34020">MSIVSDDNLEEISLDDEDRNCLEYKLLMVFAQRNLTASQYGELIDRQSRTGTMQIQLQGPTFPHTQGREANGYKGGEDAKIKREGVKLKKKKSSWKRRLVPKCVKGAEPEEPRREGLEKVHFSDNTQLGGADPEQVIHIAEKLVKIIHTTPPSPLGKHRCFYRTLSVEPDGGVDGEDKIIQEIVTILQQSGDRLHEQMKREKIKGQIFKELFSYAFFKKVTDCCLQNLDLSGETEVQQQSVKLAYTMDVTTKLTAVDNHPMNRVMGFGVKYLKEHFSPWIETHGGWEKALGLSDEEEVE</sequence>
<keyword evidence="3" id="KW-0053">Apoptosis</keyword>
<dbReference type="FunCoup" id="A0A6P8RW22">
    <property type="interactions" value="117"/>
</dbReference>
<evidence type="ECO:0000256" key="4">
    <source>
        <dbReference type="SAM" id="MobiDB-lite"/>
    </source>
</evidence>
<name>A0A6P8RW22_GEOSA</name>
<reference evidence="6" key="1">
    <citation type="submission" date="2025-08" db="UniProtKB">
        <authorList>
            <consortium name="RefSeq"/>
        </authorList>
    </citation>
    <scope>IDENTIFICATION</scope>
</reference>
<dbReference type="InterPro" id="IPR036834">
    <property type="entry name" value="Bcl-2-like_sf"/>
</dbReference>
<dbReference type="PANTHER" id="PTHR14965">
    <property type="entry name" value="SI:CH73-248E21.1"/>
    <property type="match status" value="1"/>
</dbReference>
<dbReference type="PROSITE" id="PS50062">
    <property type="entry name" value="BCL2_FAMILY"/>
    <property type="match status" value="1"/>
</dbReference>
<dbReference type="Gene3D" id="1.10.437.10">
    <property type="entry name" value="Blc2-like"/>
    <property type="match status" value="1"/>
</dbReference>
<dbReference type="SUPFAM" id="SSF56854">
    <property type="entry name" value="Bcl-2 inhibitors of programmed cell death"/>
    <property type="match status" value="1"/>
</dbReference>
<dbReference type="InParanoid" id="A0A6P8RW22"/>
<dbReference type="InterPro" id="IPR020726">
    <property type="entry name" value="Bcl2_BH2_motif_CS"/>
</dbReference>
<keyword evidence="5" id="KW-1185">Reference proteome</keyword>
<gene>
    <name evidence="6" type="primary">BCL2L14</name>
</gene>
<protein>
    <submittedName>
        <fullName evidence="6">Apoptosis facilitator Bcl-2-like protein 14 isoform X1</fullName>
    </submittedName>
</protein>
<comment type="similarity">
    <text evidence="1">Belongs to the Bcl-2 family.</text>
</comment>
<dbReference type="GeneID" id="117364375"/>
<dbReference type="OrthoDB" id="9948726at2759"/>
<dbReference type="PROSITE" id="PS01258">
    <property type="entry name" value="BH2"/>
    <property type="match status" value="1"/>
</dbReference>
<dbReference type="KEGG" id="gsh:117364375"/>
<proteinExistence type="inferred from homology"/>
<dbReference type="PANTHER" id="PTHR14965:SF1">
    <property type="entry name" value="APOPTOSIS FACILITATOR BCL-2-LIKE PROTEIN 14"/>
    <property type="match status" value="1"/>
</dbReference>
<feature type="region of interest" description="Disordered" evidence="4">
    <location>
        <begin position="107"/>
        <end position="131"/>
    </location>
</feature>
<evidence type="ECO:0000256" key="3">
    <source>
        <dbReference type="ARBA" id="ARBA00022703"/>
    </source>
</evidence>
<dbReference type="InterPro" id="IPR002475">
    <property type="entry name" value="Bcl2-like"/>
</dbReference>
<accession>A0A6P8RW22</accession>
<evidence type="ECO:0000313" key="6">
    <source>
        <dbReference type="RefSeq" id="XP_033809403.1"/>
    </source>
</evidence>
<dbReference type="AlphaFoldDB" id="A0A6P8RW22"/>
<evidence type="ECO:0000256" key="2">
    <source>
        <dbReference type="ARBA" id="ARBA00022553"/>
    </source>
</evidence>
<evidence type="ECO:0000313" key="5">
    <source>
        <dbReference type="Proteomes" id="UP000515159"/>
    </source>
</evidence>
<dbReference type="RefSeq" id="XP_033809403.1">
    <property type="nucleotide sequence ID" value="XM_033953512.1"/>
</dbReference>
<organism evidence="5 6">
    <name type="scientific">Geotrypetes seraphini</name>
    <name type="common">Gaboon caecilian</name>
    <name type="synonym">Caecilia seraphini</name>
    <dbReference type="NCBI Taxonomy" id="260995"/>
    <lineage>
        <taxon>Eukaryota</taxon>
        <taxon>Metazoa</taxon>
        <taxon>Chordata</taxon>
        <taxon>Craniata</taxon>
        <taxon>Vertebrata</taxon>
        <taxon>Euteleostomi</taxon>
        <taxon>Amphibia</taxon>
        <taxon>Gymnophiona</taxon>
        <taxon>Geotrypetes</taxon>
    </lineage>
</organism>
<dbReference type="GO" id="GO:0006915">
    <property type="term" value="P:apoptotic process"/>
    <property type="evidence" value="ECO:0007669"/>
    <property type="project" value="UniProtKB-KW"/>
</dbReference>
<feature type="compositionally biased region" description="Basic and acidic residues" evidence="4">
    <location>
        <begin position="107"/>
        <end position="122"/>
    </location>
</feature>
<evidence type="ECO:0000256" key="1">
    <source>
        <dbReference type="ARBA" id="ARBA00009458"/>
    </source>
</evidence>
<dbReference type="GO" id="GO:2001236">
    <property type="term" value="P:regulation of extrinsic apoptotic signaling pathway"/>
    <property type="evidence" value="ECO:0007669"/>
    <property type="project" value="TreeGrafter"/>
</dbReference>
<dbReference type="Proteomes" id="UP000515159">
    <property type="component" value="Chromosome 7"/>
</dbReference>